<evidence type="ECO:0000313" key="6">
    <source>
        <dbReference type="EMBL" id="GAG33211.1"/>
    </source>
</evidence>
<dbReference type="InterPro" id="IPR002583">
    <property type="entry name" value="Ribosomal_bS20"/>
</dbReference>
<dbReference type="SUPFAM" id="SSF46992">
    <property type="entry name" value="Ribosomal protein S20"/>
    <property type="match status" value="1"/>
</dbReference>
<dbReference type="NCBIfam" id="TIGR00029">
    <property type="entry name" value="S20"/>
    <property type="match status" value="1"/>
</dbReference>
<reference evidence="6" key="1">
    <citation type="journal article" date="2014" name="Front. Microbiol.">
        <title>High frequency of phylogenetically diverse reductive dehalogenase-homologous genes in deep subseafloor sedimentary metagenomes.</title>
        <authorList>
            <person name="Kawai M."/>
            <person name="Futagami T."/>
            <person name="Toyoda A."/>
            <person name="Takaki Y."/>
            <person name="Nishi S."/>
            <person name="Hori S."/>
            <person name="Arai W."/>
            <person name="Tsubouchi T."/>
            <person name="Morono Y."/>
            <person name="Uchiyama I."/>
            <person name="Ito T."/>
            <person name="Fujiyama A."/>
            <person name="Inagaki F."/>
            <person name="Takami H."/>
        </authorList>
    </citation>
    <scope>NUCLEOTIDE SEQUENCE</scope>
    <source>
        <strain evidence="6">Expedition CK06-06</strain>
    </source>
</reference>
<evidence type="ECO:0000256" key="4">
    <source>
        <dbReference type="ARBA" id="ARBA00022980"/>
    </source>
</evidence>
<dbReference type="Gene3D" id="1.20.58.110">
    <property type="entry name" value="Ribosomal protein S20"/>
    <property type="match status" value="1"/>
</dbReference>
<accession>X0Y8J6</accession>
<proteinExistence type="inferred from homology"/>
<dbReference type="GO" id="GO:0006412">
    <property type="term" value="P:translation"/>
    <property type="evidence" value="ECO:0007669"/>
    <property type="project" value="InterPro"/>
</dbReference>
<dbReference type="PANTHER" id="PTHR33398:SF1">
    <property type="entry name" value="SMALL RIBOSOMAL SUBUNIT PROTEIN BS20C"/>
    <property type="match status" value="1"/>
</dbReference>
<name>X0Y8J6_9ZZZZ</name>
<dbReference type="GO" id="GO:0070181">
    <property type="term" value="F:small ribosomal subunit rRNA binding"/>
    <property type="evidence" value="ECO:0007669"/>
    <property type="project" value="TreeGrafter"/>
</dbReference>
<organism evidence="6">
    <name type="scientific">marine sediment metagenome</name>
    <dbReference type="NCBI Taxonomy" id="412755"/>
    <lineage>
        <taxon>unclassified sequences</taxon>
        <taxon>metagenomes</taxon>
        <taxon>ecological metagenomes</taxon>
    </lineage>
</organism>
<dbReference type="GO" id="GO:0015935">
    <property type="term" value="C:small ribosomal subunit"/>
    <property type="evidence" value="ECO:0007669"/>
    <property type="project" value="TreeGrafter"/>
</dbReference>
<gene>
    <name evidence="6" type="ORF">S01H1_72197</name>
</gene>
<keyword evidence="5" id="KW-0687">Ribonucleoprotein</keyword>
<evidence type="ECO:0000256" key="1">
    <source>
        <dbReference type="ARBA" id="ARBA00007634"/>
    </source>
</evidence>
<dbReference type="PANTHER" id="PTHR33398">
    <property type="entry name" value="30S RIBOSOMAL PROTEIN S20"/>
    <property type="match status" value="1"/>
</dbReference>
<dbReference type="AlphaFoldDB" id="X0Y8J6"/>
<keyword evidence="3" id="KW-0694">RNA-binding</keyword>
<keyword evidence="4" id="KW-0689">Ribosomal protein</keyword>
<sequence length="61" mass="6673">MRTFVKKADATIATGDRALAERAVRAAISELDRAAQKGVIHRSNAARRKSRLVRKLNALTA</sequence>
<comment type="similarity">
    <text evidence="1">Belongs to the bacterial ribosomal protein bS20 family.</text>
</comment>
<dbReference type="InterPro" id="IPR036510">
    <property type="entry name" value="Ribosomal_bS20_sf"/>
</dbReference>
<keyword evidence="2" id="KW-0699">rRNA-binding</keyword>
<dbReference type="GO" id="GO:0003735">
    <property type="term" value="F:structural constituent of ribosome"/>
    <property type="evidence" value="ECO:0007669"/>
    <property type="project" value="InterPro"/>
</dbReference>
<evidence type="ECO:0008006" key="7">
    <source>
        <dbReference type="Google" id="ProtNLM"/>
    </source>
</evidence>
<dbReference type="Pfam" id="PF01649">
    <property type="entry name" value="Ribosomal_S20p"/>
    <property type="match status" value="1"/>
</dbReference>
<protein>
    <recommendedName>
        <fullName evidence="7">30S ribosomal protein S20</fullName>
    </recommendedName>
</protein>
<evidence type="ECO:0000256" key="3">
    <source>
        <dbReference type="ARBA" id="ARBA00022884"/>
    </source>
</evidence>
<comment type="caution">
    <text evidence="6">The sequence shown here is derived from an EMBL/GenBank/DDBJ whole genome shotgun (WGS) entry which is preliminary data.</text>
</comment>
<evidence type="ECO:0000256" key="5">
    <source>
        <dbReference type="ARBA" id="ARBA00023274"/>
    </source>
</evidence>
<dbReference type="EMBL" id="BARS01048129">
    <property type="protein sequence ID" value="GAG33211.1"/>
    <property type="molecule type" value="Genomic_DNA"/>
</dbReference>
<evidence type="ECO:0000256" key="2">
    <source>
        <dbReference type="ARBA" id="ARBA00022730"/>
    </source>
</evidence>